<name>A0A972G4G9_9GAMM</name>
<feature type="signal peptide" evidence="2">
    <location>
        <begin position="1"/>
        <end position="23"/>
    </location>
</feature>
<dbReference type="Proteomes" id="UP000737113">
    <property type="component" value="Unassembled WGS sequence"/>
</dbReference>
<sequence>MRHTRQLPLAALPLAFVMTLPLAGCGGSSSAASTPTPTPPAQSTQTQLQRCDSRASLQTVTTGSELSFQLEDHYLAGQAGAIMASIAGRDSQGLNYLWQQTAGPALSLTDSHGPLLALAPELDGAYGFRLTVTGAGVDVSEEVEIQVDAAAGTSLNVRQDQQVVEGNDVSLRLGRVDNAVAADIDWCVAAGPDLSVDLSNQERPLFKAPQVDRDTLSQLSVSATVAGNVLTENAYLLITQAPAIGSNYFDTPVARTHAYRADSAYAATLAPCVYSNQLSDPCPLAQLPLIGQQAEATDREAILDRLLVSHDWMGENFEAFLTQMDPDSDFAKLLQAVTAVVISSDIRPSFYWVATGAIYLDPEDLWLTAAQRDSINEAPDYRAGFGNELAFLMPWRYVKDNAYVSRFYDRSQRAARTLTALQPDLASLLYHELGHANDFFPRSIHAGLSGPTLVDDYRRRDATKALLSDSVSNLYPLNSAEMLALAEVNFLGADANATQKAYTPGDVSQFFRNDRANDFYAYSSSREDTAMLFEEAMMSHRYGILRDVAVTDKPAQITASSIRVDWGQRGRIGAPELADRAALVIDGILPELNGAAIIAALPEPLAMTQGRSWSDNLGISPMASQPKSQGVASRLSPDATPELRLSGDRHKPLNN</sequence>
<evidence type="ECO:0008006" key="5">
    <source>
        <dbReference type="Google" id="ProtNLM"/>
    </source>
</evidence>
<feature type="region of interest" description="Disordered" evidence="1">
    <location>
        <begin position="27"/>
        <end position="50"/>
    </location>
</feature>
<accession>A0A972G4G9</accession>
<dbReference type="EMBL" id="JAAXYH010000021">
    <property type="protein sequence ID" value="NMH67064.1"/>
    <property type="molecule type" value="Genomic_DNA"/>
</dbReference>
<feature type="region of interest" description="Disordered" evidence="1">
    <location>
        <begin position="616"/>
        <end position="655"/>
    </location>
</feature>
<feature type="chain" id="PRO_5037631287" description="Lipoprotein" evidence="2">
    <location>
        <begin position="24"/>
        <end position="655"/>
    </location>
</feature>
<gene>
    <name evidence="3" type="ORF">HC757_18050</name>
</gene>
<keyword evidence="2" id="KW-0732">Signal</keyword>
<feature type="compositionally biased region" description="Low complexity" evidence="1">
    <location>
        <begin position="28"/>
        <end position="47"/>
    </location>
</feature>
<evidence type="ECO:0000313" key="4">
    <source>
        <dbReference type="Proteomes" id="UP000737113"/>
    </source>
</evidence>
<dbReference type="InterPro" id="IPR013783">
    <property type="entry name" value="Ig-like_fold"/>
</dbReference>
<reference evidence="3" key="1">
    <citation type="submission" date="2020-04" db="EMBL/GenBank/DDBJ databases">
        <title>Description of Shewanella salipaludis sp. nov., isolated from a salt marsh.</title>
        <authorList>
            <person name="Park S."/>
            <person name="Yoon J.-H."/>
        </authorList>
    </citation>
    <scope>NUCLEOTIDE SEQUENCE</scope>
    <source>
        <strain evidence="3">SHSM-M6</strain>
    </source>
</reference>
<feature type="compositionally biased region" description="Polar residues" evidence="1">
    <location>
        <begin position="616"/>
        <end position="631"/>
    </location>
</feature>
<dbReference type="Gene3D" id="2.60.40.10">
    <property type="entry name" value="Immunoglobulins"/>
    <property type="match status" value="1"/>
</dbReference>
<organism evidence="3 4">
    <name type="scientific">Shewanella salipaludis</name>
    <dbReference type="NCBI Taxonomy" id="2723052"/>
    <lineage>
        <taxon>Bacteria</taxon>
        <taxon>Pseudomonadati</taxon>
        <taxon>Pseudomonadota</taxon>
        <taxon>Gammaproteobacteria</taxon>
        <taxon>Alteromonadales</taxon>
        <taxon>Shewanellaceae</taxon>
        <taxon>Shewanella</taxon>
    </lineage>
</organism>
<dbReference type="AlphaFoldDB" id="A0A972G4G9"/>
<keyword evidence="4" id="KW-1185">Reference proteome</keyword>
<evidence type="ECO:0000256" key="2">
    <source>
        <dbReference type="SAM" id="SignalP"/>
    </source>
</evidence>
<evidence type="ECO:0000313" key="3">
    <source>
        <dbReference type="EMBL" id="NMH67064.1"/>
    </source>
</evidence>
<protein>
    <recommendedName>
        <fullName evidence="5">Lipoprotein</fullName>
    </recommendedName>
</protein>
<comment type="caution">
    <text evidence="3">The sequence shown here is derived from an EMBL/GenBank/DDBJ whole genome shotgun (WGS) entry which is preliminary data.</text>
</comment>
<proteinExistence type="predicted"/>
<feature type="compositionally biased region" description="Basic and acidic residues" evidence="1">
    <location>
        <begin position="645"/>
        <end position="655"/>
    </location>
</feature>
<dbReference type="RefSeq" id="WP_169565843.1">
    <property type="nucleotide sequence ID" value="NZ_JAAXYH010000021.1"/>
</dbReference>
<evidence type="ECO:0000256" key="1">
    <source>
        <dbReference type="SAM" id="MobiDB-lite"/>
    </source>
</evidence>